<dbReference type="AlphaFoldDB" id="A0A9Q3GUR6"/>
<reference evidence="1" key="1">
    <citation type="submission" date="2021-03" db="EMBL/GenBank/DDBJ databases">
        <title>Draft genome sequence of rust myrtle Austropuccinia psidii MF-1, a brazilian biotype.</title>
        <authorList>
            <person name="Quecine M.C."/>
            <person name="Pachon D.M.R."/>
            <person name="Bonatelli M.L."/>
            <person name="Correr F.H."/>
            <person name="Franceschini L.M."/>
            <person name="Leite T.F."/>
            <person name="Margarido G.R.A."/>
            <person name="Almeida C.A."/>
            <person name="Ferrarezi J.A."/>
            <person name="Labate C.A."/>
        </authorList>
    </citation>
    <scope>NUCLEOTIDE SEQUENCE</scope>
    <source>
        <strain evidence="1">MF-1</strain>
    </source>
</reference>
<gene>
    <name evidence="1" type="ORF">O181_020698</name>
</gene>
<dbReference type="EMBL" id="AVOT02006197">
    <property type="protein sequence ID" value="MBW0480983.1"/>
    <property type="molecule type" value="Genomic_DNA"/>
</dbReference>
<name>A0A9Q3GUR6_9BASI</name>
<dbReference type="Proteomes" id="UP000765509">
    <property type="component" value="Unassembled WGS sequence"/>
</dbReference>
<sequence length="123" mass="13607">MTSNSSLDQITLRHALSLRIDAAKIKNESLPTTSTRQNYFPIPTPHTQHASGGSAEIISFDSDYIPTFKIPSELKIGSLSNHQITHEALENLQKILSDTIIPPSWRRVPCKISSPYHGSLKAT</sequence>
<evidence type="ECO:0000313" key="2">
    <source>
        <dbReference type="Proteomes" id="UP000765509"/>
    </source>
</evidence>
<accession>A0A9Q3GUR6</accession>
<keyword evidence="2" id="KW-1185">Reference proteome</keyword>
<organism evidence="1 2">
    <name type="scientific">Austropuccinia psidii MF-1</name>
    <dbReference type="NCBI Taxonomy" id="1389203"/>
    <lineage>
        <taxon>Eukaryota</taxon>
        <taxon>Fungi</taxon>
        <taxon>Dikarya</taxon>
        <taxon>Basidiomycota</taxon>
        <taxon>Pucciniomycotina</taxon>
        <taxon>Pucciniomycetes</taxon>
        <taxon>Pucciniales</taxon>
        <taxon>Sphaerophragmiaceae</taxon>
        <taxon>Austropuccinia</taxon>
    </lineage>
</organism>
<proteinExistence type="predicted"/>
<evidence type="ECO:0000313" key="1">
    <source>
        <dbReference type="EMBL" id="MBW0480983.1"/>
    </source>
</evidence>
<comment type="caution">
    <text evidence="1">The sequence shown here is derived from an EMBL/GenBank/DDBJ whole genome shotgun (WGS) entry which is preliminary data.</text>
</comment>
<protein>
    <submittedName>
        <fullName evidence="1">Uncharacterized protein</fullName>
    </submittedName>
</protein>